<feature type="signal peptide" evidence="1">
    <location>
        <begin position="1"/>
        <end position="28"/>
    </location>
</feature>
<dbReference type="InterPro" id="IPR032675">
    <property type="entry name" value="LRR_dom_sf"/>
</dbReference>
<evidence type="ECO:0000256" key="1">
    <source>
        <dbReference type="SAM" id="SignalP"/>
    </source>
</evidence>
<dbReference type="OrthoDB" id="1779508at2"/>
<name>A0A923HT22_9FIRM</name>
<sequence length="551" mass="58686">MKRSGKKLFSLLITVMMLTTLAPMAANAEEGSDAPATVENSAAELQSPDVNSSLTTEAVGEILLQQQGEETVTANSVSGDYIYTDIVGGARIDSYTGSGGHVDIPEALNGKVVKEIGMDAFNGCTGLTDVTIPDTVISLGLRSFYNCPNLESVFLGNGITSIGNGSFWGGHALKTLIIPASVTSIGYAAFNGCTALLSINIPASVTSIADAVFGGCTLLTIHGVTGSTAQTYASSKGITFAAMTASNVDCYYTTHVQNMGWMSSCKNGAISGTFGQSLRLEGIRILIDNSEVNASIQYQTHIQDIGWQDWVTNGATSGTTGQSLRLEGIRIRLTGVDAGNYDVYYRVHAQDYGWLDWARNGASAGTEGLSLRLEAIQIVIVPADSAAPGLTARPFVSADVACTYRTHIQNIGWQDWKTKGDLSGTTGLGLRLEAIQIVANDNAMIFDVAYRTQIENIGWQDWKHAGQVSGTSGESLRLEAIELSLYGEDAELYDVYYQVHAQNFGWLDWAKNGESAGTEGFGYRLEGIRILVLTKGQPAPGPTTTPFLINI</sequence>
<dbReference type="InterPro" id="IPR026906">
    <property type="entry name" value="LRR_5"/>
</dbReference>
<evidence type="ECO:0000313" key="3">
    <source>
        <dbReference type="Proteomes" id="UP000616595"/>
    </source>
</evidence>
<feature type="chain" id="PRO_5037954682" evidence="1">
    <location>
        <begin position="29"/>
        <end position="551"/>
    </location>
</feature>
<dbReference type="PANTHER" id="PTHR45661">
    <property type="entry name" value="SURFACE ANTIGEN"/>
    <property type="match status" value="1"/>
</dbReference>
<dbReference type="Proteomes" id="UP000616595">
    <property type="component" value="Unassembled WGS sequence"/>
</dbReference>
<dbReference type="RefSeq" id="WP_148565403.1">
    <property type="nucleotide sequence ID" value="NZ_RXYA01000001.1"/>
</dbReference>
<gene>
    <name evidence="2" type="ORF">GH810_00340</name>
</gene>
<protein>
    <submittedName>
        <fullName evidence="2">Leucine-rich repeat protein</fullName>
    </submittedName>
</protein>
<dbReference type="SUPFAM" id="SSF52058">
    <property type="entry name" value="L domain-like"/>
    <property type="match status" value="1"/>
</dbReference>
<keyword evidence="1" id="KW-0732">Signal</keyword>
<dbReference type="Gene3D" id="3.80.10.10">
    <property type="entry name" value="Ribonuclease Inhibitor"/>
    <property type="match status" value="1"/>
</dbReference>
<dbReference type="Gene3D" id="3.40.50.12480">
    <property type="match status" value="1"/>
</dbReference>
<dbReference type="AlphaFoldDB" id="A0A923HT22"/>
<organism evidence="2 3">
    <name type="scientific">Acetobacterium paludosum</name>
    <dbReference type="NCBI Taxonomy" id="52693"/>
    <lineage>
        <taxon>Bacteria</taxon>
        <taxon>Bacillati</taxon>
        <taxon>Bacillota</taxon>
        <taxon>Clostridia</taxon>
        <taxon>Eubacteriales</taxon>
        <taxon>Eubacteriaceae</taxon>
        <taxon>Acetobacterium</taxon>
    </lineage>
</organism>
<accession>A0A923HT22</accession>
<dbReference type="SMART" id="SM00728">
    <property type="entry name" value="ChW"/>
    <property type="match status" value="6"/>
</dbReference>
<dbReference type="PANTHER" id="PTHR45661:SF3">
    <property type="entry name" value="IG-LIKE DOMAIN-CONTAINING PROTEIN"/>
    <property type="match status" value="1"/>
</dbReference>
<dbReference type="InterPro" id="IPR006637">
    <property type="entry name" value="ChW"/>
</dbReference>
<reference evidence="2" key="1">
    <citation type="submission" date="2019-10" db="EMBL/GenBank/DDBJ databases">
        <authorList>
            <person name="Ross D.E."/>
            <person name="Gulliver D."/>
        </authorList>
    </citation>
    <scope>NUCLEOTIDE SEQUENCE</scope>
    <source>
        <strain evidence="2">DER-2019</strain>
    </source>
</reference>
<proteinExistence type="predicted"/>
<keyword evidence="3" id="KW-1185">Reference proteome</keyword>
<evidence type="ECO:0000313" key="2">
    <source>
        <dbReference type="EMBL" id="MBC3886765.1"/>
    </source>
</evidence>
<dbReference type="Pfam" id="PF07538">
    <property type="entry name" value="ChW"/>
    <property type="match status" value="6"/>
</dbReference>
<comment type="caution">
    <text evidence="2">The sequence shown here is derived from an EMBL/GenBank/DDBJ whole genome shotgun (WGS) entry which is preliminary data.</text>
</comment>
<dbReference type="EMBL" id="WJBD01000001">
    <property type="protein sequence ID" value="MBC3886765.1"/>
    <property type="molecule type" value="Genomic_DNA"/>
</dbReference>
<dbReference type="InterPro" id="IPR053139">
    <property type="entry name" value="Surface_bspA-like"/>
</dbReference>
<dbReference type="Pfam" id="PF13306">
    <property type="entry name" value="LRR_5"/>
    <property type="match status" value="1"/>
</dbReference>
<reference evidence="2" key="2">
    <citation type="submission" date="2020-10" db="EMBL/GenBank/DDBJ databases">
        <title>Comparative genomics of the Acetobacterium genus.</title>
        <authorList>
            <person name="Marshall C."/>
            <person name="May H."/>
            <person name="Norman S."/>
        </authorList>
    </citation>
    <scope>NUCLEOTIDE SEQUENCE</scope>
    <source>
        <strain evidence="2">DER-2019</strain>
    </source>
</reference>